<gene>
    <name evidence="2" type="ordered locus">Deipe_2706</name>
</gene>
<dbReference type="PATRIC" id="fig|937777.3.peg.2718"/>
<keyword evidence="3" id="KW-1185">Reference proteome</keyword>
<dbReference type="KEGG" id="dpd:Deipe_2706"/>
<dbReference type="GO" id="GO:0003700">
    <property type="term" value="F:DNA-binding transcription factor activity"/>
    <property type="evidence" value="ECO:0007669"/>
    <property type="project" value="InterPro"/>
</dbReference>
<reference evidence="3" key="1">
    <citation type="submission" date="2012-03" db="EMBL/GenBank/DDBJ databases">
        <title>Complete sequence of chromosome of Deinococcus peraridilitoris DSM 19664.</title>
        <authorList>
            <person name="Lucas S."/>
            <person name="Copeland A."/>
            <person name="Lapidus A."/>
            <person name="Glavina del Rio T."/>
            <person name="Dalin E."/>
            <person name="Tice H."/>
            <person name="Bruce D."/>
            <person name="Goodwin L."/>
            <person name="Pitluck S."/>
            <person name="Peters L."/>
            <person name="Mikhailova N."/>
            <person name="Lu M."/>
            <person name="Kyrpides N."/>
            <person name="Mavromatis K."/>
            <person name="Ivanova N."/>
            <person name="Brettin T."/>
            <person name="Detter J.C."/>
            <person name="Han C."/>
            <person name="Larimer F."/>
            <person name="Land M."/>
            <person name="Hauser L."/>
            <person name="Markowitz V."/>
            <person name="Cheng J.-F."/>
            <person name="Hugenholtz P."/>
            <person name="Woyke T."/>
            <person name="Wu D."/>
            <person name="Pukall R."/>
            <person name="Steenblock K."/>
            <person name="Brambilla E."/>
            <person name="Klenk H.-P."/>
            <person name="Eisen J.A."/>
        </authorList>
    </citation>
    <scope>NUCLEOTIDE SEQUENCE [LARGE SCALE GENOMIC DNA]</scope>
    <source>
        <strain evidence="3">DSM 19664 / LMG 22246 / CIP 109416 / KR-200</strain>
    </source>
</reference>
<feature type="domain" description="HTH marR-type" evidence="1">
    <location>
        <begin position="86"/>
        <end position="130"/>
    </location>
</feature>
<dbReference type="InterPro" id="IPR000835">
    <property type="entry name" value="HTH_MarR-typ"/>
</dbReference>
<dbReference type="RefSeq" id="WP_015236473.1">
    <property type="nucleotide sequence ID" value="NC_019793.1"/>
</dbReference>
<dbReference type="InterPro" id="IPR036388">
    <property type="entry name" value="WH-like_DNA-bd_sf"/>
</dbReference>
<dbReference type="Pfam" id="PF12802">
    <property type="entry name" value="MarR_2"/>
    <property type="match status" value="1"/>
</dbReference>
<dbReference type="Gene3D" id="1.10.10.10">
    <property type="entry name" value="Winged helix-like DNA-binding domain superfamily/Winged helix DNA-binding domain"/>
    <property type="match status" value="1"/>
</dbReference>
<dbReference type="AlphaFoldDB" id="L0A2W3"/>
<evidence type="ECO:0000313" key="2">
    <source>
        <dbReference type="EMBL" id="AFZ68171.1"/>
    </source>
</evidence>
<dbReference type="STRING" id="937777.Deipe_2706"/>
<accession>L0A2W3</accession>
<dbReference type="SUPFAM" id="SSF46785">
    <property type="entry name" value="Winged helix' DNA-binding domain"/>
    <property type="match status" value="1"/>
</dbReference>
<organism evidence="2 3">
    <name type="scientific">Deinococcus peraridilitoris (strain DSM 19664 / LMG 22246 / CIP 109416 / KR-200)</name>
    <dbReference type="NCBI Taxonomy" id="937777"/>
    <lineage>
        <taxon>Bacteria</taxon>
        <taxon>Thermotogati</taxon>
        <taxon>Deinococcota</taxon>
        <taxon>Deinococci</taxon>
        <taxon>Deinococcales</taxon>
        <taxon>Deinococcaceae</taxon>
        <taxon>Deinococcus</taxon>
    </lineage>
</organism>
<evidence type="ECO:0000313" key="3">
    <source>
        <dbReference type="Proteomes" id="UP000010467"/>
    </source>
</evidence>
<evidence type="ECO:0000259" key="1">
    <source>
        <dbReference type="Pfam" id="PF12802"/>
    </source>
</evidence>
<proteinExistence type="predicted"/>
<dbReference type="Proteomes" id="UP000010467">
    <property type="component" value="Chromosome"/>
</dbReference>
<protein>
    <recommendedName>
        <fullName evidence="1">HTH marR-type domain-containing protein</fullName>
    </recommendedName>
</protein>
<dbReference type="EMBL" id="CP003382">
    <property type="protein sequence ID" value="AFZ68171.1"/>
    <property type="molecule type" value="Genomic_DNA"/>
</dbReference>
<dbReference type="HOGENOM" id="CLU_1746636_0_0_0"/>
<dbReference type="InterPro" id="IPR036390">
    <property type="entry name" value="WH_DNA-bd_sf"/>
</dbReference>
<name>L0A2W3_DEIPD</name>
<sequence>MTEAQFGPLVHEALEYALLSRACAHGCSAQALYGVVPGGRDALLAAVAVGYLVRRGDLYFLTRQGEDRLDVLFLRLHAQPDGDLTMRVLRLLSAIGPLTSEQIAQALGASSSATQRVAQELAADGYLIRTVVRIGASRGRGRHLYALAA</sequence>